<evidence type="ECO:0000256" key="7">
    <source>
        <dbReference type="RuleBase" id="RU000304"/>
    </source>
</evidence>
<evidence type="ECO:0000256" key="3">
    <source>
        <dbReference type="ARBA" id="ARBA00022741"/>
    </source>
</evidence>
<sequence length="433" mass="48205">MAWSAVRSAKAETAMATTSGCETRGTLALARLKGRRRSVERRSLGGRKEPKLPIPQQQNPKPRQGTSTAKASGGRLPGGVTVGKTSVFDEIQSVQVVGSLLFCPICSPQMSAEDAGYLYYPADEEIPVRLCKYLYGYPRDFEKRFETLEELGKGSFGVVHRVVDKETGEFYAAKTLPKSRPTWTGGMDGGMREATTSSYLLKIQAEVNFLARLKDVDEIVQLVKAYEDDSHVHLVMDLCTGGSLYEKMQERSEEGDEYFDEETVRRLMGSVIRMLVSCHARGIIYRDLKPQNFLYIDETPDSDIKCSDYGLAMSYIPDNPQGIALNKRAGTPVYMAPEVVLRRYDEKADLWSAGMLMYQLLGNCLPLWNGSIPFTANLDDIFYDTLLRDIDFGHIASRSSEGAADLCAKLLTRDPDKRITAAEASQHPWLLSA</sequence>
<evidence type="ECO:0000259" key="9">
    <source>
        <dbReference type="PROSITE" id="PS50011"/>
    </source>
</evidence>
<feature type="region of interest" description="Disordered" evidence="8">
    <location>
        <begin position="32"/>
        <end position="78"/>
    </location>
</feature>
<evidence type="ECO:0000256" key="1">
    <source>
        <dbReference type="ARBA" id="ARBA00022527"/>
    </source>
</evidence>
<evidence type="ECO:0000256" key="8">
    <source>
        <dbReference type="SAM" id="MobiDB-lite"/>
    </source>
</evidence>
<dbReference type="InterPro" id="IPR000719">
    <property type="entry name" value="Prot_kinase_dom"/>
</dbReference>
<reference evidence="10 11" key="1">
    <citation type="submission" date="2024-03" db="EMBL/GenBank/DDBJ databases">
        <title>Complete genome sequence of the green alga Chloropicon roscoffensis RCC1871.</title>
        <authorList>
            <person name="Lemieux C."/>
            <person name="Pombert J.-F."/>
            <person name="Otis C."/>
            <person name="Turmel M."/>
        </authorList>
    </citation>
    <scope>NUCLEOTIDE SEQUENCE [LARGE SCALE GENOMIC DNA]</scope>
    <source>
        <strain evidence="10 11">RCC1871</strain>
    </source>
</reference>
<dbReference type="Gene3D" id="1.10.510.10">
    <property type="entry name" value="Transferase(Phosphotransferase) domain 1"/>
    <property type="match status" value="1"/>
</dbReference>
<dbReference type="SMART" id="SM00220">
    <property type="entry name" value="S_TKc"/>
    <property type="match status" value="1"/>
</dbReference>
<keyword evidence="3 6" id="KW-0547">Nucleotide-binding</keyword>
<comment type="similarity">
    <text evidence="7">Belongs to the protein kinase superfamily.</text>
</comment>
<dbReference type="GO" id="GO:0005524">
    <property type="term" value="F:ATP binding"/>
    <property type="evidence" value="ECO:0007669"/>
    <property type="project" value="UniProtKB-UniRule"/>
</dbReference>
<dbReference type="AlphaFoldDB" id="A0AAX4P0N0"/>
<feature type="domain" description="Protein kinase" evidence="9">
    <location>
        <begin position="145"/>
        <end position="430"/>
    </location>
</feature>
<evidence type="ECO:0000313" key="10">
    <source>
        <dbReference type="EMBL" id="WZN59345.1"/>
    </source>
</evidence>
<organism evidence="10 11">
    <name type="scientific">Chloropicon roscoffensis</name>
    <dbReference type="NCBI Taxonomy" id="1461544"/>
    <lineage>
        <taxon>Eukaryota</taxon>
        <taxon>Viridiplantae</taxon>
        <taxon>Chlorophyta</taxon>
        <taxon>Chloropicophyceae</taxon>
        <taxon>Chloropicales</taxon>
        <taxon>Chloropicaceae</taxon>
        <taxon>Chloropicon</taxon>
    </lineage>
</organism>
<dbReference type="PANTHER" id="PTHR24349">
    <property type="entry name" value="SERINE/THREONINE-PROTEIN KINASE"/>
    <property type="match status" value="1"/>
</dbReference>
<accession>A0AAX4P0N0</accession>
<dbReference type="InterPro" id="IPR011009">
    <property type="entry name" value="Kinase-like_dom_sf"/>
</dbReference>
<keyword evidence="11" id="KW-1185">Reference proteome</keyword>
<dbReference type="InterPro" id="IPR017441">
    <property type="entry name" value="Protein_kinase_ATP_BS"/>
</dbReference>
<proteinExistence type="inferred from homology"/>
<protein>
    <submittedName>
        <fullName evidence="10">Protein kinase</fullName>
    </submittedName>
</protein>
<dbReference type="InterPro" id="IPR008271">
    <property type="entry name" value="Ser/Thr_kinase_AS"/>
</dbReference>
<evidence type="ECO:0000256" key="6">
    <source>
        <dbReference type="PROSITE-ProRule" id="PRU10141"/>
    </source>
</evidence>
<keyword evidence="1 7" id="KW-0723">Serine/threonine-protein kinase</keyword>
<keyword evidence="5 6" id="KW-0067">ATP-binding</keyword>
<evidence type="ECO:0000256" key="5">
    <source>
        <dbReference type="ARBA" id="ARBA00022840"/>
    </source>
</evidence>
<evidence type="ECO:0000313" key="11">
    <source>
        <dbReference type="Proteomes" id="UP001472866"/>
    </source>
</evidence>
<dbReference type="PROSITE" id="PS50011">
    <property type="entry name" value="PROTEIN_KINASE_DOM"/>
    <property type="match status" value="1"/>
</dbReference>
<dbReference type="Pfam" id="PF00069">
    <property type="entry name" value="Pkinase"/>
    <property type="match status" value="1"/>
</dbReference>
<dbReference type="PROSITE" id="PS00108">
    <property type="entry name" value="PROTEIN_KINASE_ST"/>
    <property type="match status" value="1"/>
</dbReference>
<gene>
    <name evidence="10" type="ORF">HKI87_01g08710</name>
</gene>
<dbReference type="Gene3D" id="3.30.200.20">
    <property type="entry name" value="Phosphorylase Kinase, domain 1"/>
    <property type="match status" value="1"/>
</dbReference>
<feature type="compositionally biased region" description="Polar residues" evidence="8">
    <location>
        <begin position="55"/>
        <end position="70"/>
    </location>
</feature>
<feature type="compositionally biased region" description="Basic and acidic residues" evidence="8">
    <location>
        <begin position="40"/>
        <end position="51"/>
    </location>
</feature>
<name>A0AAX4P0N0_9CHLO</name>
<keyword evidence="2" id="KW-0808">Transferase</keyword>
<evidence type="ECO:0000256" key="4">
    <source>
        <dbReference type="ARBA" id="ARBA00022777"/>
    </source>
</evidence>
<dbReference type="Proteomes" id="UP001472866">
    <property type="component" value="Chromosome 01"/>
</dbReference>
<dbReference type="PROSITE" id="PS00107">
    <property type="entry name" value="PROTEIN_KINASE_ATP"/>
    <property type="match status" value="1"/>
</dbReference>
<feature type="region of interest" description="Disordered" evidence="8">
    <location>
        <begin position="1"/>
        <end position="20"/>
    </location>
</feature>
<dbReference type="EMBL" id="CP151501">
    <property type="protein sequence ID" value="WZN59345.1"/>
    <property type="molecule type" value="Genomic_DNA"/>
</dbReference>
<feature type="binding site" evidence="6">
    <location>
        <position position="174"/>
    </location>
    <ligand>
        <name>ATP</name>
        <dbReference type="ChEBI" id="CHEBI:30616"/>
    </ligand>
</feature>
<evidence type="ECO:0000256" key="2">
    <source>
        <dbReference type="ARBA" id="ARBA00022679"/>
    </source>
</evidence>
<dbReference type="GO" id="GO:0004674">
    <property type="term" value="F:protein serine/threonine kinase activity"/>
    <property type="evidence" value="ECO:0007669"/>
    <property type="project" value="UniProtKB-KW"/>
</dbReference>
<dbReference type="InterPro" id="IPR050205">
    <property type="entry name" value="CDPK_Ser/Thr_kinases"/>
</dbReference>
<keyword evidence="4 10" id="KW-0418">Kinase</keyword>
<dbReference type="SUPFAM" id="SSF56112">
    <property type="entry name" value="Protein kinase-like (PK-like)"/>
    <property type="match status" value="1"/>
</dbReference>